<dbReference type="OrthoDB" id="408014at2759"/>
<proteinExistence type="predicted"/>
<protein>
    <submittedName>
        <fullName evidence="4">Sodium/hydrogen exchanger 3</fullName>
    </submittedName>
</protein>
<dbReference type="Proteomes" id="UP001152797">
    <property type="component" value="Unassembled WGS sequence"/>
</dbReference>
<evidence type="ECO:0000256" key="1">
    <source>
        <dbReference type="SAM" id="MobiDB-lite"/>
    </source>
</evidence>
<evidence type="ECO:0000313" key="4">
    <source>
        <dbReference type="EMBL" id="CAL4802991.1"/>
    </source>
</evidence>
<evidence type="ECO:0000313" key="5">
    <source>
        <dbReference type="Proteomes" id="UP001152797"/>
    </source>
</evidence>
<dbReference type="EMBL" id="CAMXCT010006544">
    <property type="protein sequence ID" value="CAI4015679.1"/>
    <property type="molecule type" value="Genomic_DNA"/>
</dbReference>
<organism evidence="2">
    <name type="scientific">Cladocopium goreaui</name>
    <dbReference type="NCBI Taxonomy" id="2562237"/>
    <lineage>
        <taxon>Eukaryota</taxon>
        <taxon>Sar</taxon>
        <taxon>Alveolata</taxon>
        <taxon>Dinophyceae</taxon>
        <taxon>Suessiales</taxon>
        <taxon>Symbiodiniaceae</taxon>
        <taxon>Cladocopium</taxon>
    </lineage>
</organism>
<name>A0A9P1DU60_9DINO</name>
<keyword evidence="5" id="KW-1185">Reference proteome</keyword>
<gene>
    <name evidence="2" type="ORF">C1SCF055_LOCUS40494</name>
</gene>
<feature type="compositionally biased region" description="Polar residues" evidence="1">
    <location>
        <begin position="63"/>
        <end position="78"/>
    </location>
</feature>
<reference evidence="2" key="1">
    <citation type="submission" date="2022-10" db="EMBL/GenBank/DDBJ databases">
        <authorList>
            <person name="Chen Y."/>
            <person name="Dougan E. K."/>
            <person name="Chan C."/>
            <person name="Rhodes N."/>
            <person name="Thang M."/>
        </authorList>
    </citation>
    <scope>NUCLEOTIDE SEQUENCE</scope>
</reference>
<dbReference type="EMBL" id="CAMXCT020006544">
    <property type="protein sequence ID" value="CAL1169054.1"/>
    <property type="molecule type" value="Genomic_DNA"/>
</dbReference>
<dbReference type="EMBL" id="CAMXCT030006544">
    <property type="protein sequence ID" value="CAL4802991.1"/>
    <property type="molecule type" value="Genomic_DNA"/>
</dbReference>
<reference evidence="3" key="2">
    <citation type="submission" date="2024-04" db="EMBL/GenBank/DDBJ databases">
        <authorList>
            <person name="Chen Y."/>
            <person name="Shah S."/>
            <person name="Dougan E. K."/>
            <person name="Thang M."/>
            <person name="Chan C."/>
        </authorList>
    </citation>
    <scope>NUCLEOTIDE SEQUENCE [LARGE SCALE GENOMIC DNA]</scope>
</reference>
<sequence>MGGNAERDDMEVILGLAAAMQNFLDESARMELRVLVNSYREGRMSAATVRAVIEDFGRAHPGTRSSSAAQTPTSSETGTPLWATGWETTSNQSTGRSWLDVAQHMSPPVPPPYPDGLNFHFHGPPQGVYKGAGKGKGGGGQMHGFHVQQKGKVNRKGDGKGKGKKGKNKHGFHTVAAAKQALQQFLQENQEFVFRPRDGVLPEHSEVYSLTAEKDDKLEMRAENKGFVPVLTSLKMNEGPLHGNDSRQVCYDVYVLLPEAAGEDSLFASSYLVRRRATMRDAQWLPPSDYALQTTPQPGAPTTAANSSLEKRAMNLLAGQDVPAVLFDSLLHTSDGVPKPLLTKRSDVVILLNWTPYEGGPETACLRANLQGPSAWKCCSLTLDTESGKMCEARLARSLLLDWKTGNHQLMPKPQLVFEAELPQHEVEKFRGTEISGLTIMKMNGALPEIPAEVRRKWSSDPVYATEWIAELKKCDELLTSPEALRAGGSSEPAAAVAAAADGVAGGGSLPDDWVPKPKESLKNITHTCTSDIENLSLHIVQSEGDENPTIYLEANEDMTVPTNKPVFKVGASDWFKPPKSTRLLANEAERSLYLFEVRSDLVKVVVEVPGNPNLEPASICDVLHEAEASGVIDLSLWGHTCARPGGAAMTGGEVDHFVIAPIAADGEESAVKWVFRPKPIEMQNARASNLLNVLPKKAIMDSPRVLVTWTITIDEAQAMMVPKKPEIFLRENVPLGKGQVVRVV</sequence>
<dbReference type="AlphaFoldDB" id="A0A9P1DU60"/>
<feature type="region of interest" description="Disordered" evidence="1">
    <location>
        <begin position="150"/>
        <end position="169"/>
    </location>
</feature>
<accession>A0A9P1DU60</accession>
<evidence type="ECO:0000313" key="2">
    <source>
        <dbReference type="EMBL" id="CAI4015679.1"/>
    </source>
</evidence>
<evidence type="ECO:0000313" key="3">
    <source>
        <dbReference type="EMBL" id="CAL1169054.1"/>
    </source>
</evidence>
<comment type="caution">
    <text evidence="2">The sequence shown here is derived from an EMBL/GenBank/DDBJ whole genome shotgun (WGS) entry which is preliminary data.</text>
</comment>
<feature type="region of interest" description="Disordered" evidence="1">
    <location>
        <begin position="59"/>
        <end position="91"/>
    </location>
</feature>